<sequence length="381" mass="43131">MPLFKSSSKPLIPPVEQPSYSSSSNSSSAASSRTKSNSSTYVASRDGDLYSNNNYYNYSKSSQPRDDFNDYAEEQSSYADKYSRSRGVGDVYSRGNAGHTVDQDRNELFSGYNPQKSGGSGRFFDGPSMREPAPGEENDEDVEGIKQQTRFVKQESVNSTRNALRMAREAEETARGTLGRLGDQSERLANTEMHLDMSKLHASQASDKTDELKKLNRSIFRPAITFNKDAKRRAQEMKIQERYDEQKNEREKAMLQIRETQDRVGRAQTYARGGEVEDNDLMSGEQTLSGRRYKTEEQRRANRAANSRYRFEATASDDELEDELDDNLDEIGDSVKRLRALGLAMGEEVDAQNKRIDVISSKTDNVDNKLFNVTSRQKRVK</sequence>
<comment type="similarity">
    <text evidence="1">Belongs to the SNAP-25 family.</text>
</comment>
<dbReference type="PROSITE" id="PS50192">
    <property type="entry name" value="T_SNARE"/>
    <property type="match status" value="1"/>
</dbReference>
<dbReference type="Proteomes" id="UP001498398">
    <property type="component" value="Unassembled WGS sequence"/>
</dbReference>
<feature type="region of interest" description="Disordered" evidence="2">
    <location>
        <begin position="261"/>
        <end position="305"/>
    </location>
</feature>
<comment type="caution">
    <text evidence="4">The sequence shown here is derived from an EMBL/GenBank/DDBJ whole genome shotgun (WGS) entry which is preliminary data.</text>
</comment>
<dbReference type="SMART" id="SM00397">
    <property type="entry name" value="t_SNARE"/>
    <property type="match status" value="2"/>
</dbReference>
<evidence type="ECO:0000259" key="3">
    <source>
        <dbReference type="PROSITE" id="PS50192"/>
    </source>
</evidence>
<accession>A0ABR1JIZ8</accession>
<evidence type="ECO:0000313" key="5">
    <source>
        <dbReference type="Proteomes" id="UP001498398"/>
    </source>
</evidence>
<name>A0ABR1JIZ8_9AGAR</name>
<dbReference type="SUPFAM" id="SSF58038">
    <property type="entry name" value="SNARE fusion complex"/>
    <property type="match status" value="2"/>
</dbReference>
<gene>
    <name evidence="4" type="primary">SEC9</name>
    <name evidence="4" type="ORF">VKT23_008384</name>
</gene>
<keyword evidence="5" id="KW-1185">Reference proteome</keyword>
<dbReference type="InterPro" id="IPR000727">
    <property type="entry name" value="T_SNARE_dom"/>
</dbReference>
<feature type="compositionally biased region" description="Low complexity" evidence="2">
    <location>
        <begin position="50"/>
        <end position="62"/>
    </location>
</feature>
<reference evidence="4 5" key="1">
    <citation type="submission" date="2024-01" db="EMBL/GenBank/DDBJ databases">
        <title>A draft genome for the cacao thread blight pathogen Marasmiellus scandens.</title>
        <authorList>
            <person name="Baruah I.K."/>
            <person name="Leung J."/>
            <person name="Bukari Y."/>
            <person name="Amoako-Attah I."/>
            <person name="Meinhardt L.W."/>
            <person name="Bailey B.A."/>
            <person name="Cohen S.P."/>
        </authorList>
    </citation>
    <scope>NUCLEOTIDE SEQUENCE [LARGE SCALE GENOMIC DNA]</scope>
    <source>
        <strain evidence="4 5">GH-19</strain>
    </source>
</reference>
<dbReference type="PANTHER" id="PTHR19305:SF9">
    <property type="entry name" value="SYNAPTOSOMAL-ASSOCIATED PROTEIN 29"/>
    <property type="match status" value="1"/>
</dbReference>
<proteinExistence type="inferred from homology"/>
<dbReference type="PANTHER" id="PTHR19305">
    <property type="entry name" value="SYNAPTOSOMAL ASSOCIATED PROTEIN"/>
    <property type="match status" value="1"/>
</dbReference>
<dbReference type="CDD" id="cd15857">
    <property type="entry name" value="SNARE_SEC9C"/>
    <property type="match status" value="1"/>
</dbReference>
<organism evidence="4 5">
    <name type="scientific">Marasmiellus scandens</name>
    <dbReference type="NCBI Taxonomy" id="2682957"/>
    <lineage>
        <taxon>Eukaryota</taxon>
        <taxon>Fungi</taxon>
        <taxon>Dikarya</taxon>
        <taxon>Basidiomycota</taxon>
        <taxon>Agaricomycotina</taxon>
        <taxon>Agaricomycetes</taxon>
        <taxon>Agaricomycetidae</taxon>
        <taxon>Agaricales</taxon>
        <taxon>Marasmiineae</taxon>
        <taxon>Omphalotaceae</taxon>
        <taxon>Marasmiellus</taxon>
    </lineage>
</organism>
<dbReference type="CDD" id="cd15886">
    <property type="entry name" value="SNARE_SEC9N"/>
    <property type="match status" value="1"/>
</dbReference>
<feature type="compositionally biased region" description="Low complexity" evidence="2">
    <location>
        <begin position="19"/>
        <end position="41"/>
    </location>
</feature>
<evidence type="ECO:0000256" key="1">
    <source>
        <dbReference type="ARBA" id="ARBA00009480"/>
    </source>
</evidence>
<feature type="region of interest" description="Disordered" evidence="2">
    <location>
        <begin position="1"/>
        <end position="142"/>
    </location>
</feature>
<evidence type="ECO:0000256" key="2">
    <source>
        <dbReference type="SAM" id="MobiDB-lite"/>
    </source>
</evidence>
<dbReference type="Gene3D" id="1.20.5.110">
    <property type="match status" value="2"/>
</dbReference>
<dbReference type="EMBL" id="JBANRG010000012">
    <property type="protein sequence ID" value="KAK7461951.1"/>
    <property type="molecule type" value="Genomic_DNA"/>
</dbReference>
<evidence type="ECO:0000313" key="4">
    <source>
        <dbReference type="EMBL" id="KAK7461951.1"/>
    </source>
</evidence>
<protein>
    <submittedName>
        <fullName evidence="4">Protein transport protein S9 plasma membrane t-SNARE</fullName>
    </submittedName>
</protein>
<feature type="domain" description="T-SNARE coiled-coil homology" evidence="3">
    <location>
        <begin position="318"/>
        <end position="380"/>
    </location>
</feature>